<reference evidence="4 5" key="1">
    <citation type="submission" date="2019-03" db="EMBL/GenBank/DDBJ databases">
        <title>Diversity of the mouse oral microbiome.</title>
        <authorList>
            <person name="Joseph S."/>
            <person name="Aduse-Opoku J."/>
            <person name="Curtis M."/>
            <person name="Wade W."/>
            <person name="Hashim A."/>
        </authorList>
    </citation>
    <scope>NUCLEOTIDE SEQUENCE [LARGE SCALE GENOMIC DNA]</scope>
    <source>
        <strain evidence="4 5">P11</strain>
    </source>
</reference>
<dbReference type="PANTHER" id="PTHR30273">
    <property type="entry name" value="PERIPLASMIC SIGNAL SENSOR AND SIGMA FACTOR ACTIVATOR FECR-RELATED"/>
    <property type="match status" value="1"/>
</dbReference>
<organism evidence="4 5">
    <name type="scientific">Dysgonomonas mossii</name>
    <dbReference type="NCBI Taxonomy" id="163665"/>
    <lineage>
        <taxon>Bacteria</taxon>
        <taxon>Pseudomonadati</taxon>
        <taxon>Bacteroidota</taxon>
        <taxon>Bacteroidia</taxon>
        <taxon>Bacteroidales</taxon>
        <taxon>Dysgonomonadaceae</taxon>
        <taxon>Dysgonomonas</taxon>
    </lineage>
</organism>
<dbReference type="AlphaFoldDB" id="A0A4Y9IK68"/>
<keyword evidence="1" id="KW-0812">Transmembrane</keyword>
<name>A0A4Y9IK68_9BACT</name>
<feature type="transmembrane region" description="Helical" evidence="1">
    <location>
        <begin position="83"/>
        <end position="104"/>
    </location>
</feature>
<dbReference type="PIRSF" id="PIRSF018266">
    <property type="entry name" value="FecR"/>
    <property type="match status" value="1"/>
</dbReference>
<dbReference type="OrthoDB" id="699645at2"/>
<dbReference type="PANTHER" id="PTHR30273:SF2">
    <property type="entry name" value="PROTEIN FECR"/>
    <property type="match status" value="1"/>
</dbReference>
<dbReference type="GO" id="GO:0016989">
    <property type="term" value="F:sigma factor antagonist activity"/>
    <property type="evidence" value="ECO:0007669"/>
    <property type="project" value="TreeGrafter"/>
</dbReference>
<evidence type="ECO:0000256" key="1">
    <source>
        <dbReference type="SAM" id="Phobius"/>
    </source>
</evidence>
<protein>
    <submittedName>
        <fullName evidence="4">FecR family protein</fullName>
    </submittedName>
</protein>
<comment type="caution">
    <text evidence="4">The sequence shown here is derived from an EMBL/GenBank/DDBJ whole genome shotgun (WGS) entry which is preliminary data.</text>
</comment>
<evidence type="ECO:0000259" key="2">
    <source>
        <dbReference type="Pfam" id="PF04773"/>
    </source>
</evidence>
<accession>A0A4Y9IK68</accession>
<proteinExistence type="predicted"/>
<feature type="domain" description="FecR protein" evidence="2">
    <location>
        <begin position="123"/>
        <end position="213"/>
    </location>
</feature>
<gene>
    <name evidence="4" type="ORF">E4T88_13430</name>
</gene>
<dbReference type="FunFam" id="2.60.120.1440:FF:000001">
    <property type="entry name" value="Putative anti-sigma factor"/>
    <property type="match status" value="1"/>
</dbReference>
<evidence type="ECO:0000259" key="3">
    <source>
        <dbReference type="Pfam" id="PF16344"/>
    </source>
</evidence>
<evidence type="ECO:0000313" key="5">
    <source>
        <dbReference type="Proteomes" id="UP000298285"/>
    </source>
</evidence>
<dbReference type="Pfam" id="PF04773">
    <property type="entry name" value="FecR"/>
    <property type="match status" value="1"/>
</dbReference>
<keyword evidence="1" id="KW-0472">Membrane</keyword>
<dbReference type="Gene3D" id="2.60.120.1440">
    <property type="match status" value="1"/>
</dbReference>
<keyword evidence="1" id="KW-1133">Transmembrane helix</keyword>
<dbReference type="RefSeq" id="WP_135106258.1">
    <property type="nucleotide sequence ID" value="NZ_JADGKW010000004.1"/>
</dbReference>
<dbReference type="InterPro" id="IPR006860">
    <property type="entry name" value="FecR"/>
</dbReference>
<evidence type="ECO:0000313" key="4">
    <source>
        <dbReference type="EMBL" id="TFU88863.1"/>
    </source>
</evidence>
<feature type="domain" description="Protein FecR C-terminal" evidence="3">
    <location>
        <begin position="261"/>
        <end position="329"/>
    </location>
</feature>
<dbReference type="Gene3D" id="3.55.50.30">
    <property type="match status" value="1"/>
</dbReference>
<dbReference type="InterPro" id="IPR032508">
    <property type="entry name" value="FecR_C"/>
</dbReference>
<sequence length="332" mass="38028">MIKDNPEILPAIVAVINKTATNEEKMLVDNWLSEDEKNYAIFEKLQKIRYNGSFEHAYDSKERIFNIIQNRVSKYSYKRKTKMWQYISAASIALLIIIGGLSLFSTIKSTDENISYVETKCEYGSKSKITLSDGSIVELNSGSVLRYPNSFSGKERVVVLEGEAYFDVAKNKQQPFVVKTNSINVKVLGTHFNVKAYSDDNKIITTLLEGLVKVEKTDSLLNEQSIILSPNQQYVFDRLSGSVNINEVDASMYATWRNGGYYFDAETFSDIVKKLERGFNIRIDIKSPRLQNELFSGVFDRGESIQQILDLFKKHRKFDYRQAGNVIEIYEI</sequence>
<dbReference type="InterPro" id="IPR012373">
    <property type="entry name" value="Ferrdict_sens_TM"/>
</dbReference>
<dbReference type="Proteomes" id="UP000298285">
    <property type="component" value="Unassembled WGS sequence"/>
</dbReference>
<dbReference type="Pfam" id="PF16344">
    <property type="entry name" value="FecR_C"/>
    <property type="match status" value="1"/>
</dbReference>
<dbReference type="EMBL" id="SPPK01000004">
    <property type="protein sequence ID" value="TFU88863.1"/>
    <property type="molecule type" value="Genomic_DNA"/>
</dbReference>